<keyword evidence="3" id="KW-1185">Reference proteome</keyword>
<reference evidence="3" key="1">
    <citation type="submission" date="2024-07" db="EMBL/GenBank/DDBJ databases">
        <title>Two chromosome-level genome assemblies of Korean endemic species Abeliophyllum distichum and Forsythia ovata (Oleaceae).</title>
        <authorList>
            <person name="Jang H."/>
        </authorList>
    </citation>
    <scope>NUCLEOTIDE SEQUENCE [LARGE SCALE GENOMIC DNA]</scope>
</reference>
<dbReference type="InterPro" id="IPR045096">
    <property type="entry name" value="EDR2-like"/>
</dbReference>
<dbReference type="InterPro" id="IPR009769">
    <property type="entry name" value="EDR2_C"/>
</dbReference>
<comment type="caution">
    <text evidence="2">The sequence shown here is derived from an EMBL/GenBank/DDBJ whole genome shotgun (WGS) entry which is preliminary data.</text>
</comment>
<dbReference type="PANTHER" id="PTHR12136:SF91">
    <property type="entry name" value="PROTEIN ENHANCED DISEASE RESISTANCE 2-LIKE"/>
    <property type="match status" value="1"/>
</dbReference>
<protein>
    <recommendedName>
        <fullName evidence="1">Protein ENHANCED DISEASE RESISTANCE 2 C-terminal domain-containing protein</fullName>
    </recommendedName>
</protein>
<sequence length="112" mass="12650">MKTIVENYSACLLDKALNYCYHKWHNYLEIDIDIGSSAIATAILSLALECVIAVKVDMDFLVDAQSDEELQERLFGDVRICQIDVDSATFLDNAMPSRKVLPCEDKSENEDE</sequence>
<evidence type="ECO:0000313" key="3">
    <source>
        <dbReference type="Proteomes" id="UP001604336"/>
    </source>
</evidence>
<gene>
    <name evidence="2" type="ORF">Adt_04453</name>
</gene>
<feature type="domain" description="Protein ENHANCED DISEASE RESISTANCE 2 C-terminal" evidence="1">
    <location>
        <begin position="4"/>
        <end position="84"/>
    </location>
</feature>
<dbReference type="Pfam" id="PF07059">
    <property type="entry name" value="EDR2_C"/>
    <property type="match status" value="1"/>
</dbReference>
<dbReference type="PANTHER" id="PTHR12136">
    <property type="entry name" value="ENHANCED DISEASE RESISTANCE-RELATED"/>
    <property type="match status" value="1"/>
</dbReference>
<proteinExistence type="predicted"/>
<organism evidence="2 3">
    <name type="scientific">Abeliophyllum distichum</name>
    <dbReference type="NCBI Taxonomy" id="126358"/>
    <lineage>
        <taxon>Eukaryota</taxon>
        <taxon>Viridiplantae</taxon>
        <taxon>Streptophyta</taxon>
        <taxon>Embryophyta</taxon>
        <taxon>Tracheophyta</taxon>
        <taxon>Spermatophyta</taxon>
        <taxon>Magnoliopsida</taxon>
        <taxon>eudicotyledons</taxon>
        <taxon>Gunneridae</taxon>
        <taxon>Pentapetalae</taxon>
        <taxon>asterids</taxon>
        <taxon>lamiids</taxon>
        <taxon>Lamiales</taxon>
        <taxon>Oleaceae</taxon>
        <taxon>Forsythieae</taxon>
        <taxon>Abeliophyllum</taxon>
    </lineage>
</organism>
<dbReference type="Proteomes" id="UP001604336">
    <property type="component" value="Unassembled WGS sequence"/>
</dbReference>
<name>A0ABD1V1B1_9LAMI</name>
<dbReference type="EMBL" id="JBFOLK010000002">
    <property type="protein sequence ID" value="KAL2531102.1"/>
    <property type="molecule type" value="Genomic_DNA"/>
</dbReference>
<dbReference type="AlphaFoldDB" id="A0ABD1V1B1"/>
<evidence type="ECO:0000259" key="1">
    <source>
        <dbReference type="Pfam" id="PF07059"/>
    </source>
</evidence>
<accession>A0ABD1V1B1</accession>
<evidence type="ECO:0000313" key="2">
    <source>
        <dbReference type="EMBL" id="KAL2531102.1"/>
    </source>
</evidence>